<reference evidence="1 2" key="1">
    <citation type="journal article" date="2006" name="Int. J. Syst. Evol. Microbiol.">
        <title>Myroides pelagicus sp. nov., isolated from seawater in Thailand.</title>
        <authorList>
            <person name="Yoon J."/>
            <person name="Maneerat S."/>
            <person name="Kawai F."/>
            <person name="Yokota A."/>
        </authorList>
    </citation>
    <scope>NUCLEOTIDE SEQUENCE [LARGE SCALE GENOMIC DNA]</scope>
    <source>
        <strain evidence="1 2">SM1T</strain>
    </source>
</reference>
<proteinExistence type="predicted"/>
<gene>
    <name evidence="1" type="ORF">GJV77_12805</name>
</gene>
<name>A0A7K1GPH9_9FLAO</name>
<organism evidence="1 2">
    <name type="scientific">Myroides pelagicus</name>
    <dbReference type="NCBI Taxonomy" id="270914"/>
    <lineage>
        <taxon>Bacteria</taxon>
        <taxon>Pseudomonadati</taxon>
        <taxon>Bacteroidota</taxon>
        <taxon>Flavobacteriia</taxon>
        <taxon>Flavobacteriales</taxon>
        <taxon>Flavobacteriaceae</taxon>
        <taxon>Myroides</taxon>
    </lineage>
</organism>
<accession>A0A7K1GPH9</accession>
<evidence type="ECO:0000313" key="1">
    <source>
        <dbReference type="EMBL" id="MTH30767.1"/>
    </source>
</evidence>
<dbReference type="InterPro" id="IPR013783">
    <property type="entry name" value="Ig-like_fold"/>
</dbReference>
<comment type="caution">
    <text evidence="1">The sequence shown here is derived from an EMBL/GenBank/DDBJ whole genome shotgun (WGS) entry which is preliminary data.</text>
</comment>
<dbReference type="Gene3D" id="2.60.40.10">
    <property type="entry name" value="Immunoglobulins"/>
    <property type="match status" value="2"/>
</dbReference>
<dbReference type="Proteomes" id="UP000488936">
    <property type="component" value="Unassembled WGS sequence"/>
</dbReference>
<protein>
    <submittedName>
        <fullName evidence="1">Uncharacterized protein</fullName>
    </submittedName>
</protein>
<keyword evidence="2" id="KW-1185">Reference proteome</keyword>
<evidence type="ECO:0000313" key="2">
    <source>
        <dbReference type="Proteomes" id="UP000488936"/>
    </source>
</evidence>
<dbReference type="AlphaFoldDB" id="A0A7K1GPH9"/>
<sequence>MLTMKNINNYFLSILFTLLSIGIGYGQCGSVNAGGSATTCGTEYTLAGSTEGDATGLMWSVVSVPTGATNPTISDPTVLNPLITGMNKPGYYKFRLTKTCAGGSTTFSEVTITSTGDTSTFSAGSDITDVFATVGTVNLNGVIPEGFTGEWKAENIYEWKRFARKNSNNATLSNPNIANPTFSLIKKADHDADPAYTLTLKITSVYNSNCSYVKTIIVRFIPNPQIQLSNIEVCANTVLDNMVYVSYVANSPRIGSEYPETTGHPSSGTTITLNVISEPIGGNLSLVKLETGNVHFKTNALGLYRYTISVSNLQENYTTPEYTINITGLSPSYLNFVDPMHPNQHNGYSYGGSAGMVVCGYEGKDTPIDVFFSINEKDDPLTTTTTASIHTGNYPPGGEAPILAITGDGQRKRILKVTPPLGGWRVGTYAISFSTQNGSCTIGNTYFIHVSDGNRPDLSIEDVVVCYPGSGIVDATVVLPPVYQEVINPNYLAGNYDGEYVFSVVSKPANSSTPIYENRSNRSIKSTSTIISNLDKPGEYVFKVKAQGYIPLVDWVLEEEYACSGASRETTFKIIVSEQVGSNAGSDQPDVFCRERIVLVGNDPGAGTGKWTVESAPLGTNISFSDDTSPRAVVAGLDKTGSYKFRWTITTGSCQSSSIVEVVTNQDNCKAPFLITNPMMPGKTKKRAK</sequence>
<dbReference type="EMBL" id="WMJY01000039">
    <property type="protein sequence ID" value="MTH30767.1"/>
    <property type="molecule type" value="Genomic_DNA"/>
</dbReference>